<dbReference type="AlphaFoldDB" id="A0AAE1QEE8"/>
<name>A0AAE1QEE8_9EUCA</name>
<keyword evidence="2" id="KW-1185">Reference proteome</keyword>
<protein>
    <submittedName>
        <fullName evidence="1">Uncharacterized protein</fullName>
    </submittedName>
</protein>
<organism evidence="1 2">
    <name type="scientific">Petrolisthes manimaculis</name>
    <dbReference type="NCBI Taxonomy" id="1843537"/>
    <lineage>
        <taxon>Eukaryota</taxon>
        <taxon>Metazoa</taxon>
        <taxon>Ecdysozoa</taxon>
        <taxon>Arthropoda</taxon>
        <taxon>Crustacea</taxon>
        <taxon>Multicrustacea</taxon>
        <taxon>Malacostraca</taxon>
        <taxon>Eumalacostraca</taxon>
        <taxon>Eucarida</taxon>
        <taxon>Decapoda</taxon>
        <taxon>Pleocyemata</taxon>
        <taxon>Anomura</taxon>
        <taxon>Galatheoidea</taxon>
        <taxon>Porcellanidae</taxon>
        <taxon>Petrolisthes</taxon>
    </lineage>
</organism>
<evidence type="ECO:0000313" key="2">
    <source>
        <dbReference type="Proteomes" id="UP001292094"/>
    </source>
</evidence>
<dbReference type="EMBL" id="JAWZYT010000428">
    <property type="protein sequence ID" value="KAK4323607.1"/>
    <property type="molecule type" value="Genomic_DNA"/>
</dbReference>
<dbReference type="Proteomes" id="UP001292094">
    <property type="component" value="Unassembled WGS sequence"/>
</dbReference>
<sequence>MEFNRRLIRSVCSSWGIPLISWSFLEELKASCKITHFEEGNQADCMRLEGENYDWVLKHHTHGVWIMIEEVKYLRKVVGIPGVQVLVGVCPQKQLIITEYCGKNLYNICEANDTLDASFLLRMLRDLT</sequence>
<proteinExistence type="predicted"/>
<reference evidence="1" key="1">
    <citation type="submission" date="2023-11" db="EMBL/GenBank/DDBJ databases">
        <title>Genome assemblies of two species of porcelain crab, Petrolisthes cinctipes and Petrolisthes manimaculis (Anomura: Porcellanidae).</title>
        <authorList>
            <person name="Angst P."/>
        </authorList>
    </citation>
    <scope>NUCLEOTIDE SEQUENCE</scope>
    <source>
        <strain evidence="1">PB745_02</strain>
        <tissue evidence="1">Gill</tissue>
    </source>
</reference>
<comment type="caution">
    <text evidence="1">The sequence shown here is derived from an EMBL/GenBank/DDBJ whole genome shotgun (WGS) entry which is preliminary data.</text>
</comment>
<dbReference type="SUPFAM" id="SSF56112">
    <property type="entry name" value="Protein kinase-like (PK-like)"/>
    <property type="match status" value="1"/>
</dbReference>
<evidence type="ECO:0000313" key="1">
    <source>
        <dbReference type="EMBL" id="KAK4323607.1"/>
    </source>
</evidence>
<accession>A0AAE1QEE8</accession>
<gene>
    <name evidence="1" type="ORF">Pmani_005722</name>
</gene>
<dbReference type="InterPro" id="IPR011009">
    <property type="entry name" value="Kinase-like_dom_sf"/>
</dbReference>